<dbReference type="InterPro" id="IPR001242">
    <property type="entry name" value="Condensation_dom"/>
</dbReference>
<dbReference type="InterPro" id="IPR052058">
    <property type="entry name" value="Alcohol_O-acetyltransferase"/>
</dbReference>
<accession>A0ABZ2LYM6</accession>
<dbReference type="Gene3D" id="3.30.559.10">
    <property type="entry name" value="Chloramphenicol acetyltransferase-like domain"/>
    <property type="match status" value="1"/>
</dbReference>
<evidence type="ECO:0000259" key="1">
    <source>
        <dbReference type="Pfam" id="PF00668"/>
    </source>
</evidence>
<name>A0ABZ2LYM6_9BACT</name>
<protein>
    <submittedName>
        <fullName evidence="2">Condensation domain-containing protein</fullName>
    </submittedName>
</protein>
<gene>
    <name evidence="2" type="ORF">LZC94_00865</name>
</gene>
<dbReference type="EMBL" id="CP089984">
    <property type="protein sequence ID" value="WXB15830.1"/>
    <property type="molecule type" value="Genomic_DNA"/>
</dbReference>
<dbReference type="PANTHER" id="PTHR28037">
    <property type="entry name" value="ALCOHOL O-ACETYLTRANSFERASE 1-RELATED"/>
    <property type="match status" value="1"/>
</dbReference>
<keyword evidence="3" id="KW-1185">Reference proteome</keyword>
<proteinExistence type="predicted"/>
<dbReference type="SUPFAM" id="SSF52777">
    <property type="entry name" value="CoA-dependent acyltransferases"/>
    <property type="match status" value="2"/>
</dbReference>
<dbReference type="Proteomes" id="UP001370348">
    <property type="component" value="Chromosome"/>
</dbReference>
<reference evidence="2 3" key="1">
    <citation type="submission" date="2021-12" db="EMBL/GenBank/DDBJ databases">
        <title>Discovery of the Pendulisporaceae a myxobacterial family with distinct sporulation behavior and unique specialized metabolism.</title>
        <authorList>
            <person name="Garcia R."/>
            <person name="Popoff A."/>
            <person name="Bader C.D."/>
            <person name="Loehr J."/>
            <person name="Walesch S."/>
            <person name="Walt C."/>
            <person name="Boldt J."/>
            <person name="Bunk B."/>
            <person name="Haeckl F.J.F.P.J."/>
            <person name="Gunesch A.P."/>
            <person name="Birkelbach J."/>
            <person name="Nuebel U."/>
            <person name="Pietschmann T."/>
            <person name="Bach T."/>
            <person name="Mueller R."/>
        </authorList>
    </citation>
    <scope>NUCLEOTIDE SEQUENCE [LARGE SCALE GENOMIC DNA]</scope>
    <source>
        <strain evidence="2 3">MSr11954</strain>
    </source>
</reference>
<organism evidence="2 3">
    <name type="scientific">Pendulispora albinea</name>
    <dbReference type="NCBI Taxonomy" id="2741071"/>
    <lineage>
        <taxon>Bacteria</taxon>
        <taxon>Pseudomonadati</taxon>
        <taxon>Myxococcota</taxon>
        <taxon>Myxococcia</taxon>
        <taxon>Myxococcales</taxon>
        <taxon>Sorangiineae</taxon>
        <taxon>Pendulisporaceae</taxon>
        <taxon>Pendulispora</taxon>
    </lineage>
</organism>
<dbReference type="RefSeq" id="WP_394825464.1">
    <property type="nucleotide sequence ID" value="NZ_CP089984.1"/>
</dbReference>
<dbReference type="PANTHER" id="PTHR28037:SF1">
    <property type="entry name" value="ALCOHOL O-ACETYLTRANSFERASE 1-RELATED"/>
    <property type="match status" value="1"/>
</dbReference>
<evidence type="ECO:0000313" key="3">
    <source>
        <dbReference type="Proteomes" id="UP001370348"/>
    </source>
</evidence>
<evidence type="ECO:0000313" key="2">
    <source>
        <dbReference type="EMBL" id="WXB15830.1"/>
    </source>
</evidence>
<sequence>MQRRMERSEPAREDLVSEIRPVIVESRRAVRGLELTMAQLGVSDLIVGKVRGDLPITVLHRAAFRMQRRHPGLRARMVRPKGAGSRPVFEFCEPNVRRVVIEEVRSGEDLAPDGAPLWQRVVEREANRKFDIARGYMFRVVWVPNEDDGGHVIVVAHHALVDGLSLMRLLNDLLREAQKLIADPSQHWHDSSVLDPLPHTPAVLTELPARLHEQILTSLVRRSLIRSQRLYATYSPFPIEGALPPGQSIRTHCHFHTGRGEAFRKVREACKRNGVTVGGAFAAATQFASLRLIHARTGALPSSGGSLKFPMTMDFSLRGQLEDFARTAPQMGLLIGASDIGVRVRDDITFWELARSLKRRAVQQSHRRSPLLFHQVLDGLSDLEAALAKEGVDYVASGGIAESVNVSSVGEYPYPERLGSLVLEEVFGLNTAMKGGPMFIVWLRSIGGRFCYNATSAHPAARRTTGDALFASLVELMETCHQPAVERLRLRDYASAQSDLSGS</sequence>
<dbReference type="InterPro" id="IPR023213">
    <property type="entry name" value="CAT-like_dom_sf"/>
</dbReference>
<feature type="domain" description="Condensation" evidence="1">
    <location>
        <begin position="47"/>
        <end position="174"/>
    </location>
</feature>
<dbReference type="Pfam" id="PF00668">
    <property type="entry name" value="Condensation"/>
    <property type="match status" value="1"/>
</dbReference>